<sequence length="87" mass="9902">MQMEARSSAKTREEAPDRNVCTLQVPEESSKKGKTHEDVRSVPFDEKDPAKPKNMPVVDLGLAVHRPYVDPHYKPIIQKKRTFSGDK</sequence>
<feature type="region of interest" description="Disordered" evidence="1">
    <location>
        <begin position="1"/>
        <end position="54"/>
    </location>
</feature>
<evidence type="ECO:0000313" key="3">
    <source>
        <dbReference type="Proteomes" id="UP001454036"/>
    </source>
</evidence>
<name>A0AAV3QDZ7_LITER</name>
<keyword evidence="3" id="KW-1185">Reference proteome</keyword>
<dbReference type="EMBL" id="BAABME010051431">
    <property type="protein sequence ID" value="GAA0161166.1"/>
    <property type="molecule type" value="Genomic_DNA"/>
</dbReference>
<feature type="compositionally biased region" description="Basic and acidic residues" evidence="1">
    <location>
        <begin position="28"/>
        <end position="51"/>
    </location>
</feature>
<evidence type="ECO:0000313" key="2">
    <source>
        <dbReference type="EMBL" id="GAA0161166.1"/>
    </source>
</evidence>
<proteinExistence type="predicted"/>
<dbReference type="AlphaFoldDB" id="A0AAV3QDZ7"/>
<organism evidence="2 3">
    <name type="scientific">Lithospermum erythrorhizon</name>
    <name type="common">Purple gromwell</name>
    <name type="synonym">Lithospermum officinale var. erythrorhizon</name>
    <dbReference type="NCBI Taxonomy" id="34254"/>
    <lineage>
        <taxon>Eukaryota</taxon>
        <taxon>Viridiplantae</taxon>
        <taxon>Streptophyta</taxon>
        <taxon>Embryophyta</taxon>
        <taxon>Tracheophyta</taxon>
        <taxon>Spermatophyta</taxon>
        <taxon>Magnoliopsida</taxon>
        <taxon>eudicotyledons</taxon>
        <taxon>Gunneridae</taxon>
        <taxon>Pentapetalae</taxon>
        <taxon>asterids</taxon>
        <taxon>lamiids</taxon>
        <taxon>Boraginales</taxon>
        <taxon>Boraginaceae</taxon>
        <taxon>Boraginoideae</taxon>
        <taxon>Lithospermeae</taxon>
        <taxon>Lithospermum</taxon>
    </lineage>
</organism>
<accession>A0AAV3QDZ7</accession>
<gene>
    <name evidence="2" type="ORF">LIER_44137</name>
</gene>
<evidence type="ECO:0000256" key="1">
    <source>
        <dbReference type="SAM" id="MobiDB-lite"/>
    </source>
</evidence>
<protein>
    <submittedName>
        <fullName evidence="2">Uncharacterized protein</fullName>
    </submittedName>
</protein>
<comment type="caution">
    <text evidence="2">The sequence shown here is derived from an EMBL/GenBank/DDBJ whole genome shotgun (WGS) entry which is preliminary data.</text>
</comment>
<dbReference type="Proteomes" id="UP001454036">
    <property type="component" value="Unassembled WGS sequence"/>
</dbReference>
<reference evidence="2 3" key="1">
    <citation type="submission" date="2024-01" db="EMBL/GenBank/DDBJ databases">
        <title>The complete chloroplast genome sequence of Lithospermum erythrorhizon: insights into the phylogenetic relationship among Boraginaceae species and the maternal lineages of purple gromwells.</title>
        <authorList>
            <person name="Okada T."/>
            <person name="Watanabe K."/>
        </authorList>
    </citation>
    <scope>NUCLEOTIDE SEQUENCE [LARGE SCALE GENOMIC DNA]</scope>
</reference>